<dbReference type="AlphaFoldDB" id="A0A656DAV8"/>
<proteinExistence type="predicted"/>
<accession>A0A656DAV8</accession>
<evidence type="ECO:0000313" key="3">
    <source>
        <dbReference type="Proteomes" id="UP000243065"/>
    </source>
</evidence>
<dbReference type="Proteomes" id="UP000243065">
    <property type="component" value="Unassembled WGS sequence"/>
</dbReference>
<gene>
    <name evidence="2" type="ORF">JGI24_01616</name>
    <name evidence="1" type="ORF">JGI25_01369</name>
</gene>
<evidence type="ECO:0000313" key="2">
    <source>
        <dbReference type="EMBL" id="CUT05071.1"/>
    </source>
</evidence>
<evidence type="ECO:0000313" key="4">
    <source>
        <dbReference type="Proteomes" id="UP000243105"/>
    </source>
</evidence>
<keyword evidence="3" id="KW-1185">Reference proteome</keyword>
<evidence type="ECO:0000313" key="1">
    <source>
        <dbReference type="EMBL" id="CUT04174.1"/>
    </source>
</evidence>
<name>A0A656DAV8_KRYT1</name>
<dbReference type="EMBL" id="CZVV01000111">
    <property type="protein sequence ID" value="CUT04174.1"/>
    <property type="molecule type" value="Genomic_DNA"/>
</dbReference>
<protein>
    <submittedName>
        <fullName evidence="2">Uncharacterized protein</fullName>
    </submittedName>
</protein>
<dbReference type="Proteomes" id="UP000243105">
    <property type="component" value="Unassembled WGS sequence"/>
</dbReference>
<organism evidence="2 3">
    <name type="scientific">Kryptobacter tengchongensis</name>
    <dbReference type="NCBI Taxonomy" id="1643429"/>
    <lineage>
        <taxon>Bacteria</taxon>
        <taxon>Pseudomonadati</taxon>
        <taxon>Candidatus Kryptoniota</taxon>
        <taxon>Candidatus Kryptobacter</taxon>
    </lineage>
</organism>
<sequence length="39" mass="4700">MKIFDNLMKKIPRVEVEQAELRSINFISSKIRDTNMKQF</sequence>
<dbReference type="EMBL" id="CZVU01000109">
    <property type="protein sequence ID" value="CUT05071.1"/>
    <property type="molecule type" value="Genomic_DNA"/>
</dbReference>
<reference evidence="3 4" key="1">
    <citation type="submission" date="2015-11" db="EMBL/GenBank/DDBJ databases">
        <authorList>
            <person name="Varghese N."/>
        </authorList>
    </citation>
    <scope>NUCLEOTIDE SEQUENCE [LARGE SCALE GENOMIC DNA]</scope>
    <source>
        <strain evidence="2 3">JGI-24</strain>
        <strain evidence="1 4">JGI-25</strain>
    </source>
</reference>